<dbReference type="InterPro" id="IPR009056">
    <property type="entry name" value="Cyt_c-like_dom"/>
</dbReference>
<dbReference type="PROSITE" id="PS51007">
    <property type="entry name" value="CYTC"/>
    <property type="match status" value="2"/>
</dbReference>
<dbReference type="AlphaFoldDB" id="A0ABD6CKE5"/>
<name>A0ABD6CKE5_9EURY</name>
<dbReference type="SUPFAM" id="SSF46626">
    <property type="entry name" value="Cytochrome c"/>
    <property type="match status" value="2"/>
</dbReference>
<organism evidence="8 9">
    <name type="scientific">Halobellus rarus</name>
    <dbReference type="NCBI Taxonomy" id="1126237"/>
    <lineage>
        <taxon>Archaea</taxon>
        <taxon>Methanobacteriati</taxon>
        <taxon>Methanobacteriota</taxon>
        <taxon>Stenosarchaea group</taxon>
        <taxon>Halobacteria</taxon>
        <taxon>Halobacteriales</taxon>
        <taxon>Haloferacaceae</taxon>
        <taxon>Halobellus</taxon>
    </lineage>
</organism>
<dbReference type="Pfam" id="PF00034">
    <property type="entry name" value="Cytochrom_C"/>
    <property type="match status" value="1"/>
</dbReference>
<dbReference type="Gene3D" id="1.10.760.10">
    <property type="entry name" value="Cytochrome c-like domain"/>
    <property type="match status" value="2"/>
</dbReference>
<feature type="domain" description="Cytochrome c" evidence="7">
    <location>
        <begin position="106"/>
        <end position="217"/>
    </location>
</feature>
<sequence>MSQGDSTLLLKPVLLVFGTVFAAIVVVFAINGAIAFLGGPGDAPAASAGGGEVRELPGTWNGSKWYSEDLREQGFEYKNATAGEEVNFVPKEMNNSTLPENENRRELIREGRAIFANTSNEMPEHVGNDLSCANCHGGGDLPTTTGMVGQDIDMIPLVGTAAGYPEWTGRTQRMRDMRQRIMGCFLRSMNSPGSEEGVPAYDSREIQAMESYMVWLNKGTPSETVPYWRHIEKPEGDEKVPVSEVNPVRGAELYLENCASCHGADGQGTEGQYPPLWGEDSFNDGAGMGRIYTSAGFTREAMPYGAAHTFSDWEDVQDVAGFMNAHERPHLPRQPKDWAAAGAPDEAVYYNRTQQRLGYDMNPMTKKLMLADIPIDDSEINESVIPDNVERYDQPLRNESVDGSWETTWIRTYEDVDNSTSDDAANQSSVTAQDAVTTALASERSTGETAS</sequence>
<keyword evidence="6" id="KW-0812">Transmembrane</keyword>
<evidence type="ECO:0000259" key="7">
    <source>
        <dbReference type="PROSITE" id="PS51007"/>
    </source>
</evidence>
<feature type="region of interest" description="Disordered" evidence="5">
    <location>
        <begin position="418"/>
        <end position="451"/>
    </location>
</feature>
<dbReference type="EMBL" id="JBHUDK010000005">
    <property type="protein sequence ID" value="MFD1598610.1"/>
    <property type="molecule type" value="Genomic_DNA"/>
</dbReference>
<evidence type="ECO:0000256" key="5">
    <source>
        <dbReference type="SAM" id="MobiDB-lite"/>
    </source>
</evidence>
<reference evidence="8 9" key="1">
    <citation type="journal article" date="2019" name="Int. J. Syst. Evol. Microbiol.">
        <title>The Global Catalogue of Microorganisms (GCM) 10K type strain sequencing project: providing services to taxonomists for standard genome sequencing and annotation.</title>
        <authorList>
            <consortium name="The Broad Institute Genomics Platform"/>
            <consortium name="The Broad Institute Genome Sequencing Center for Infectious Disease"/>
            <person name="Wu L."/>
            <person name="Ma J."/>
        </authorList>
    </citation>
    <scope>NUCLEOTIDE SEQUENCE [LARGE SCALE GENOMIC DNA]</scope>
    <source>
        <strain evidence="8 9">CGMCC 1.12121</strain>
    </source>
</reference>
<dbReference type="InterPro" id="IPR051459">
    <property type="entry name" value="Cytochrome_c-type_DH"/>
</dbReference>
<gene>
    <name evidence="8" type="ORF">ACFSBX_06525</name>
</gene>
<evidence type="ECO:0000256" key="3">
    <source>
        <dbReference type="ARBA" id="ARBA00023004"/>
    </source>
</evidence>
<dbReference type="InterPro" id="IPR036909">
    <property type="entry name" value="Cyt_c-like_dom_sf"/>
</dbReference>
<dbReference type="RefSeq" id="WP_256419835.1">
    <property type="nucleotide sequence ID" value="NZ_JANHDI010000001.1"/>
</dbReference>
<feature type="transmembrane region" description="Helical" evidence="6">
    <location>
        <begin position="12"/>
        <end position="37"/>
    </location>
</feature>
<keyword evidence="1 4" id="KW-0349">Heme</keyword>
<dbReference type="PANTHER" id="PTHR35008:SF8">
    <property type="entry name" value="ALCOHOL DEHYDROGENASE CYTOCHROME C SUBUNIT"/>
    <property type="match status" value="1"/>
</dbReference>
<keyword evidence="3 4" id="KW-0408">Iron</keyword>
<dbReference type="GO" id="GO:0046872">
    <property type="term" value="F:metal ion binding"/>
    <property type="evidence" value="ECO:0007669"/>
    <property type="project" value="UniProtKB-KW"/>
</dbReference>
<proteinExistence type="predicted"/>
<evidence type="ECO:0000256" key="6">
    <source>
        <dbReference type="SAM" id="Phobius"/>
    </source>
</evidence>
<keyword evidence="9" id="KW-1185">Reference proteome</keyword>
<keyword evidence="6" id="KW-0472">Membrane</keyword>
<comment type="caution">
    <text evidence="8">The sequence shown here is derived from an EMBL/GenBank/DDBJ whole genome shotgun (WGS) entry which is preliminary data.</text>
</comment>
<keyword evidence="6" id="KW-1133">Transmembrane helix</keyword>
<dbReference type="PANTHER" id="PTHR35008">
    <property type="entry name" value="BLL4482 PROTEIN-RELATED"/>
    <property type="match status" value="1"/>
</dbReference>
<dbReference type="Proteomes" id="UP001597085">
    <property type="component" value="Unassembled WGS sequence"/>
</dbReference>
<keyword evidence="2 4" id="KW-0479">Metal-binding</keyword>
<protein>
    <submittedName>
        <fullName evidence="8">C-type cytochrome</fullName>
    </submittedName>
</protein>
<evidence type="ECO:0000313" key="8">
    <source>
        <dbReference type="EMBL" id="MFD1598610.1"/>
    </source>
</evidence>
<evidence type="ECO:0000256" key="1">
    <source>
        <dbReference type="ARBA" id="ARBA00022617"/>
    </source>
</evidence>
<accession>A0ABD6CKE5</accession>
<evidence type="ECO:0000256" key="4">
    <source>
        <dbReference type="PROSITE-ProRule" id="PRU00433"/>
    </source>
</evidence>
<evidence type="ECO:0000313" key="9">
    <source>
        <dbReference type="Proteomes" id="UP001597085"/>
    </source>
</evidence>
<evidence type="ECO:0000256" key="2">
    <source>
        <dbReference type="ARBA" id="ARBA00022723"/>
    </source>
</evidence>
<feature type="domain" description="Cytochrome c" evidence="7">
    <location>
        <begin position="245"/>
        <end position="354"/>
    </location>
</feature>